<organism evidence="1 2">
    <name type="scientific">Dendrosporobacter quercicolus</name>
    <dbReference type="NCBI Taxonomy" id="146817"/>
    <lineage>
        <taxon>Bacteria</taxon>
        <taxon>Bacillati</taxon>
        <taxon>Bacillota</taxon>
        <taxon>Negativicutes</taxon>
        <taxon>Selenomonadales</taxon>
        <taxon>Sporomusaceae</taxon>
        <taxon>Dendrosporobacter</taxon>
    </lineage>
</organism>
<dbReference type="AlphaFoldDB" id="A0A1G9Q5R3"/>
<evidence type="ECO:0000313" key="1">
    <source>
        <dbReference type="EMBL" id="SDM06384.1"/>
    </source>
</evidence>
<dbReference type="Proteomes" id="UP000214880">
    <property type="component" value="Unassembled WGS sequence"/>
</dbReference>
<dbReference type="EMBL" id="FNHB01000002">
    <property type="protein sequence ID" value="SDM06384.1"/>
    <property type="molecule type" value="Genomic_DNA"/>
</dbReference>
<keyword evidence="2" id="KW-1185">Reference proteome</keyword>
<sequence>MLTFKINDEIVNCIELPGFELKMLYDGEKHRYFLLLNGIGTPEYYIADIDSTGYFTFTRLEHINIAE</sequence>
<name>A0A1G9Q5R3_9FIRM</name>
<gene>
    <name evidence="1" type="ORF">SAMN04488502_10254</name>
</gene>
<dbReference type="RefSeq" id="WP_092070107.1">
    <property type="nucleotide sequence ID" value="NZ_FNHB01000002.1"/>
</dbReference>
<protein>
    <submittedName>
        <fullName evidence="1">Uncharacterized protein</fullName>
    </submittedName>
</protein>
<proteinExistence type="predicted"/>
<accession>A0A1G9Q5R3</accession>
<evidence type="ECO:0000313" key="2">
    <source>
        <dbReference type="Proteomes" id="UP000214880"/>
    </source>
</evidence>
<reference evidence="1 2" key="1">
    <citation type="submission" date="2016-10" db="EMBL/GenBank/DDBJ databases">
        <authorList>
            <person name="de Groot N.N."/>
        </authorList>
    </citation>
    <scope>NUCLEOTIDE SEQUENCE [LARGE SCALE GENOMIC DNA]</scope>
    <source>
        <strain evidence="1 2">DSM 1736</strain>
    </source>
</reference>